<reference evidence="2" key="1">
    <citation type="submission" date="2017-07" db="EMBL/GenBank/DDBJ databases">
        <authorList>
            <person name="Mikheyev A."/>
            <person name="Grau M."/>
        </authorList>
    </citation>
    <scope>NUCLEOTIDE SEQUENCE</scope>
    <source>
        <tissue evidence="2">Venom_gland</tissue>
    </source>
</reference>
<dbReference type="EMBL" id="IACM01096712">
    <property type="protein sequence ID" value="LAB32989.1"/>
    <property type="molecule type" value="Transcribed_RNA"/>
</dbReference>
<reference evidence="2" key="2">
    <citation type="submission" date="2017-11" db="EMBL/GenBank/DDBJ databases">
        <title>Coralsnake Venomics: Analyses of Venom Gland Transcriptomes and Proteomes of Six Brazilian Taxa.</title>
        <authorList>
            <person name="Aird S.D."/>
            <person name="Jorge da Silva N."/>
            <person name="Qiu L."/>
            <person name="Villar-Briones A."/>
            <person name="Aparecida-Saddi V."/>
            <person name="Campos-Telles M.P."/>
            <person name="Grau M."/>
            <person name="Mikheyev A.S."/>
        </authorList>
    </citation>
    <scope>NUCLEOTIDE SEQUENCE</scope>
    <source>
        <tissue evidence="2">Venom_gland</tissue>
    </source>
</reference>
<dbReference type="Pfam" id="PF00078">
    <property type="entry name" value="RVT_1"/>
    <property type="match status" value="1"/>
</dbReference>
<protein>
    <recommendedName>
        <fullName evidence="1">Reverse transcriptase domain-containing protein</fullName>
    </recommendedName>
</protein>
<accession>A0A2D4MIZ3</accession>
<proteinExistence type="predicted"/>
<feature type="domain" description="Reverse transcriptase" evidence="1">
    <location>
        <begin position="25"/>
        <end position="105"/>
    </location>
</feature>
<evidence type="ECO:0000313" key="2">
    <source>
        <dbReference type="EMBL" id="LAB32989.1"/>
    </source>
</evidence>
<sequence length="112" mass="13155">MEVYNDTLLRAELTKSWSEAYITLIPKEDTNRKNYRPISLLRVDYKILASITAVRLKGFLNECIHHDQNGFLAKRQLTNNMRIIMNVLEYYEAHPEKQLALAFLDAQNRSKI</sequence>
<name>A0A2D4MIZ3_9SAUR</name>
<dbReference type="AlphaFoldDB" id="A0A2D4MIZ3"/>
<dbReference type="PANTHER" id="PTHR31635">
    <property type="entry name" value="REVERSE TRANSCRIPTASE DOMAIN-CONTAINING PROTEIN-RELATED"/>
    <property type="match status" value="1"/>
</dbReference>
<evidence type="ECO:0000259" key="1">
    <source>
        <dbReference type="Pfam" id="PF00078"/>
    </source>
</evidence>
<dbReference type="PANTHER" id="PTHR31635:SF196">
    <property type="entry name" value="REVERSE TRANSCRIPTASE DOMAIN-CONTAINING PROTEIN-RELATED"/>
    <property type="match status" value="1"/>
</dbReference>
<organism evidence="2">
    <name type="scientific">Micrurus spixii</name>
    <name type="common">Amazon coral snake</name>
    <dbReference type="NCBI Taxonomy" id="129469"/>
    <lineage>
        <taxon>Eukaryota</taxon>
        <taxon>Metazoa</taxon>
        <taxon>Chordata</taxon>
        <taxon>Craniata</taxon>
        <taxon>Vertebrata</taxon>
        <taxon>Euteleostomi</taxon>
        <taxon>Lepidosauria</taxon>
        <taxon>Squamata</taxon>
        <taxon>Bifurcata</taxon>
        <taxon>Unidentata</taxon>
        <taxon>Episquamata</taxon>
        <taxon>Toxicofera</taxon>
        <taxon>Serpentes</taxon>
        <taxon>Colubroidea</taxon>
        <taxon>Elapidae</taxon>
        <taxon>Elapinae</taxon>
        <taxon>Micrurus</taxon>
    </lineage>
</organism>
<dbReference type="InterPro" id="IPR000477">
    <property type="entry name" value="RT_dom"/>
</dbReference>